<dbReference type="SUPFAM" id="SSF50978">
    <property type="entry name" value="WD40 repeat-like"/>
    <property type="match status" value="1"/>
</dbReference>
<feature type="compositionally biased region" description="Acidic residues" evidence="1">
    <location>
        <begin position="111"/>
        <end position="138"/>
    </location>
</feature>
<accession>A0AAN6H948</accession>
<organism evidence="2 3">
    <name type="scientific">Friedmanniomyces endolithicus</name>
    <dbReference type="NCBI Taxonomy" id="329885"/>
    <lineage>
        <taxon>Eukaryota</taxon>
        <taxon>Fungi</taxon>
        <taxon>Dikarya</taxon>
        <taxon>Ascomycota</taxon>
        <taxon>Pezizomycotina</taxon>
        <taxon>Dothideomycetes</taxon>
        <taxon>Dothideomycetidae</taxon>
        <taxon>Mycosphaerellales</taxon>
        <taxon>Teratosphaeriaceae</taxon>
        <taxon>Friedmanniomyces</taxon>
    </lineage>
</organism>
<evidence type="ECO:0000256" key="1">
    <source>
        <dbReference type="SAM" id="MobiDB-lite"/>
    </source>
</evidence>
<dbReference type="InterPro" id="IPR015943">
    <property type="entry name" value="WD40/YVTN_repeat-like_dom_sf"/>
</dbReference>
<keyword evidence="3" id="KW-1185">Reference proteome</keyword>
<dbReference type="AlphaFoldDB" id="A0AAN6H948"/>
<sequence>MGPHHLENAIKRVKLPRIITSPHLIPVLSTQLHPDDDGATGYEATISYELPHRIHSAQLYPIPALNGSTIIIYAHDRGLRILWRGGRRRGQAPKTATQVNGSVRDPDIIIIDEDEEEEETNGGQPDDEFDEEEDELDPDCPYPSIIQDADIELGVKVLHLAVPSLPSAIRKSYALSQQGAVVMSCSDYSQRVLSFDLLPPTDTGRRDYVRRVQRQQIRVNVSPSPCTGLAAKIVVYDSSQSEHEPGSTSFLLVAATADTLQFYRFVIFEDLSNVSQDAQTRTVHVPHSAKNLTFHPSTTSTSMLLSDASGAIRIYDPFTTEADDDGKIAETMLENTESTVSSSGKWLFAFATSYTSNSGAIPRRKQVLDAAWILNGSAIVILLEDGEWCIYSLNPEAHPNTDPADPILSGYLGAASDMTRQPKTTASRLSPMTPNTRQAKAETFFASHPKAAGAAAQGGLAIVTSSMRAGGQENESVILWYNSEIYSIPSLQTFYQRSTTNKTGSGGGGLGSLYAPGLTHITDVNLMNERITSIAQFAPPAASSGVGQMNTQRDILVAGEHRLVVLQTLRPASGAPRSLFQPASTNTATAAGAEAGAEQAVSRDQTMLDAGHLDLGGMDRLLEGMASGAGASRPRRVGFAR</sequence>
<evidence type="ECO:0000313" key="2">
    <source>
        <dbReference type="EMBL" id="KAK0956913.1"/>
    </source>
</evidence>
<protein>
    <submittedName>
        <fullName evidence="2">Uncharacterized protein</fullName>
    </submittedName>
</protein>
<gene>
    <name evidence="2" type="ORF">LTR91_022144</name>
</gene>
<comment type="caution">
    <text evidence="2">The sequence shown here is derived from an EMBL/GenBank/DDBJ whole genome shotgun (WGS) entry which is preliminary data.</text>
</comment>
<reference evidence="2" key="1">
    <citation type="submission" date="2023-06" db="EMBL/GenBank/DDBJ databases">
        <title>Black Yeasts Isolated from many extreme environments.</title>
        <authorList>
            <person name="Coleine C."/>
            <person name="Stajich J.E."/>
            <person name="Selbmann L."/>
        </authorList>
    </citation>
    <scope>NUCLEOTIDE SEQUENCE</scope>
    <source>
        <strain evidence="2">CCFEE 5200</strain>
    </source>
</reference>
<dbReference type="InterPro" id="IPR036322">
    <property type="entry name" value="WD40_repeat_dom_sf"/>
</dbReference>
<dbReference type="EMBL" id="JAUJLE010000421">
    <property type="protein sequence ID" value="KAK0956913.1"/>
    <property type="molecule type" value="Genomic_DNA"/>
</dbReference>
<proteinExistence type="predicted"/>
<evidence type="ECO:0000313" key="3">
    <source>
        <dbReference type="Proteomes" id="UP001175353"/>
    </source>
</evidence>
<name>A0AAN6H948_9PEZI</name>
<dbReference type="Gene3D" id="2.130.10.10">
    <property type="entry name" value="YVTN repeat-like/Quinoprotein amine dehydrogenase"/>
    <property type="match status" value="1"/>
</dbReference>
<dbReference type="Proteomes" id="UP001175353">
    <property type="component" value="Unassembled WGS sequence"/>
</dbReference>
<feature type="region of interest" description="Disordered" evidence="1">
    <location>
        <begin position="111"/>
        <end position="141"/>
    </location>
</feature>